<organism evidence="1 2">
    <name type="scientific">Methylacidiphilum caldifontis</name>
    <dbReference type="NCBI Taxonomy" id="2795386"/>
    <lineage>
        <taxon>Bacteria</taxon>
        <taxon>Pseudomonadati</taxon>
        <taxon>Verrucomicrobiota</taxon>
        <taxon>Methylacidiphilae</taxon>
        <taxon>Methylacidiphilales</taxon>
        <taxon>Methylacidiphilaceae</taxon>
        <taxon>Methylacidiphilum (ex Ratnadevi et al. 2023)</taxon>
    </lineage>
</organism>
<dbReference type="AlphaFoldDB" id="A0A4Y8PGI8"/>
<proteinExistence type="predicted"/>
<protein>
    <submittedName>
        <fullName evidence="1">Alpha/beta hydrolase</fullName>
    </submittedName>
</protein>
<dbReference type="Proteomes" id="UP000297713">
    <property type="component" value="Unassembled WGS sequence"/>
</dbReference>
<dbReference type="OrthoDB" id="180322at2"/>
<keyword evidence="1" id="KW-0378">Hydrolase</keyword>
<dbReference type="Gene3D" id="3.40.50.1820">
    <property type="entry name" value="alpha/beta hydrolase"/>
    <property type="match status" value="1"/>
</dbReference>
<sequence length="342" mass="39221">MRTLFSHLSDALSIFLFNCLQKPHSLPNDFSIQLEQYIKSWEKSSLEDYYSPDPGYEKKISAYIASSLNCYNQIVFPSFIRGPDRYSNYAIFDLFPSKLGWDRSPTMIIVHGLLSLSLKGYVKWIKWLNQKGWNGAIMHLPYHFQRKAPFLTLSSSTCVQPNLLYTMEILRQSVIDLYIFTKGLSLAGSPHIAAWGISYGAWTISQLSCIHEILQKLILVEPLLHLDHVIWHSPIGKEIRKKLTQQGITPLNTSPHLRLACPSLSKPKLEGNNILIVGGLFDKISPPWILEKIKEKWETKHLYLFPVGHLNYTLTSKSFKLALKCWKDDFSLSPLLTRAKKS</sequence>
<evidence type="ECO:0000313" key="1">
    <source>
        <dbReference type="EMBL" id="TFE70748.1"/>
    </source>
</evidence>
<accession>A0A4Y8PGI8</accession>
<dbReference type="GO" id="GO:0016787">
    <property type="term" value="F:hydrolase activity"/>
    <property type="evidence" value="ECO:0007669"/>
    <property type="project" value="UniProtKB-KW"/>
</dbReference>
<comment type="caution">
    <text evidence="1">The sequence shown here is derived from an EMBL/GenBank/DDBJ whole genome shotgun (WGS) entry which is preliminary data.</text>
</comment>
<dbReference type="InterPro" id="IPR029058">
    <property type="entry name" value="AB_hydrolase_fold"/>
</dbReference>
<dbReference type="SUPFAM" id="SSF53474">
    <property type="entry name" value="alpha/beta-Hydrolases"/>
    <property type="match status" value="1"/>
</dbReference>
<reference evidence="1 2" key="1">
    <citation type="submission" date="2016-05" db="EMBL/GenBank/DDBJ databases">
        <title>Diversity and Homogeneity among Thermoacidophilic Verrucomicrobia Methanotrophs Linked with Geographical Origin.</title>
        <authorList>
            <person name="Erikstad H.-A."/>
            <person name="Smestad N.B."/>
            <person name="Ceballos R.M."/>
            <person name="Birkeland N.-K."/>
        </authorList>
    </citation>
    <scope>NUCLEOTIDE SEQUENCE [LARGE SCALE GENOMIC DNA]</scope>
    <source>
        <strain evidence="1 2">Phi</strain>
    </source>
</reference>
<dbReference type="EMBL" id="LXQC01000113">
    <property type="protein sequence ID" value="TFE70748.1"/>
    <property type="molecule type" value="Genomic_DNA"/>
</dbReference>
<name>A0A4Y8PGI8_9BACT</name>
<gene>
    <name evidence="1" type="ORF">A7Q10_06350</name>
</gene>
<keyword evidence="2" id="KW-1185">Reference proteome</keyword>
<evidence type="ECO:0000313" key="2">
    <source>
        <dbReference type="Proteomes" id="UP000297713"/>
    </source>
</evidence>